<reference evidence="7" key="1">
    <citation type="submission" date="2025-08" db="UniProtKB">
        <authorList>
            <consortium name="Ensembl"/>
        </authorList>
    </citation>
    <scope>IDENTIFICATION</scope>
</reference>
<protein>
    <submittedName>
        <fullName evidence="7">Uncharacterized LOC107082939</fullName>
    </submittedName>
</protein>
<dbReference type="PANTHER" id="PTHR24232:SF85">
    <property type="entry name" value="G-PROTEIN COUPLED RECEPTOR 4"/>
    <property type="match status" value="1"/>
</dbReference>
<dbReference type="Proteomes" id="UP000265020">
    <property type="component" value="Unassembled WGS sequence"/>
</dbReference>
<evidence type="ECO:0000256" key="5">
    <source>
        <dbReference type="ARBA" id="ARBA00023224"/>
    </source>
</evidence>
<keyword evidence="4" id="KW-0325">Glycoprotein</keyword>
<dbReference type="SUPFAM" id="SSF81321">
    <property type="entry name" value="Family A G protein-coupled receptor-like"/>
    <property type="match status" value="1"/>
</dbReference>
<evidence type="ECO:0000256" key="4">
    <source>
        <dbReference type="ARBA" id="ARBA00023180"/>
    </source>
</evidence>
<evidence type="ECO:0000256" key="2">
    <source>
        <dbReference type="ARBA" id="ARBA00023040"/>
    </source>
</evidence>
<evidence type="ECO:0000256" key="3">
    <source>
        <dbReference type="ARBA" id="ARBA00023170"/>
    </source>
</evidence>
<keyword evidence="8" id="KW-1185">Reference proteome</keyword>
<feature type="transmembrane region" description="Helical" evidence="6">
    <location>
        <begin position="6"/>
        <end position="32"/>
    </location>
</feature>
<dbReference type="GO" id="GO:0004930">
    <property type="term" value="F:G protein-coupled receptor activity"/>
    <property type="evidence" value="ECO:0007669"/>
    <property type="project" value="UniProtKB-KW"/>
</dbReference>
<comment type="subcellular location">
    <subcellularLocation>
        <location evidence="1">Membrane</location>
        <topology evidence="1">Multi-pass membrane protein</topology>
    </subcellularLocation>
</comment>
<dbReference type="RefSeq" id="XP_015227322.1">
    <property type="nucleotide sequence ID" value="XM_015371836.1"/>
</dbReference>
<dbReference type="OMA" id="HETYMMS"/>
<dbReference type="GeneID" id="107082939"/>
<feature type="transmembrane region" description="Helical" evidence="6">
    <location>
        <begin position="214"/>
        <end position="234"/>
    </location>
</feature>
<keyword evidence="5" id="KW-0807">Transducer</keyword>
<proteinExistence type="predicted"/>
<keyword evidence="6" id="KW-1133">Transmembrane helix</keyword>
<keyword evidence="3" id="KW-0675">Receptor</keyword>
<keyword evidence="6" id="KW-0812">Transmembrane</keyword>
<feature type="transmembrane region" description="Helical" evidence="6">
    <location>
        <begin position="39"/>
        <end position="61"/>
    </location>
</feature>
<organism evidence="7 8">
    <name type="scientific">Cyprinodon variegatus</name>
    <name type="common">Sheepshead minnow</name>
    <dbReference type="NCBI Taxonomy" id="28743"/>
    <lineage>
        <taxon>Eukaryota</taxon>
        <taxon>Metazoa</taxon>
        <taxon>Chordata</taxon>
        <taxon>Craniata</taxon>
        <taxon>Vertebrata</taxon>
        <taxon>Euteleostomi</taxon>
        <taxon>Actinopterygii</taxon>
        <taxon>Neopterygii</taxon>
        <taxon>Teleostei</taxon>
        <taxon>Neoteleostei</taxon>
        <taxon>Acanthomorphata</taxon>
        <taxon>Ovalentaria</taxon>
        <taxon>Atherinomorphae</taxon>
        <taxon>Cyprinodontiformes</taxon>
        <taxon>Cyprinodontidae</taxon>
        <taxon>Cyprinodon</taxon>
    </lineage>
</organism>
<accession>A0A3Q2DCS6</accession>
<feature type="transmembrane region" description="Helical" evidence="6">
    <location>
        <begin position="135"/>
        <end position="156"/>
    </location>
</feature>
<dbReference type="KEGG" id="cvg:107082939"/>
<evidence type="ECO:0000313" key="8">
    <source>
        <dbReference type="Proteomes" id="UP000265020"/>
    </source>
</evidence>
<feature type="transmembrane region" description="Helical" evidence="6">
    <location>
        <begin position="176"/>
        <end position="194"/>
    </location>
</feature>
<feature type="transmembrane region" description="Helical" evidence="6">
    <location>
        <begin position="67"/>
        <end position="90"/>
    </location>
</feature>
<feature type="transmembrane region" description="Helical" evidence="6">
    <location>
        <begin position="111"/>
        <end position="129"/>
    </location>
</feature>
<keyword evidence="6" id="KW-0472">Membrane</keyword>
<dbReference type="GO" id="GO:0035025">
    <property type="term" value="P:positive regulation of Rho protein signal transduction"/>
    <property type="evidence" value="ECO:0007669"/>
    <property type="project" value="TreeGrafter"/>
</dbReference>
<keyword evidence="2" id="KW-0297">G-protein coupled receptor</keyword>
<dbReference type="OrthoDB" id="5961704at2759"/>
<dbReference type="PANTHER" id="PTHR24232">
    <property type="entry name" value="G-PROTEIN COUPLED RECEPTOR"/>
    <property type="match status" value="1"/>
</dbReference>
<evidence type="ECO:0000256" key="6">
    <source>
        <dbReference type="SAM" id="Phobius"/>
    </source>
</evidence>
<dbReference type="AlphaFoldDB" id="A0A3Q2DCS6"/>
<dbReference type="GO" id="GO:0005886">
    <property type="term" value="C:plasma membrane"/>
    <property type="evidence" value="ECO:0007669"/>
    <property type="project" value="TreeGrafter"/>
</dbReference>
<evidence type="ECO:0000256" key="1">
    <source>
        <dbReference type="ARBA" id="ARBA00004141"/>
    </source>
</evidence>
<reference evidence="7" key="2">
    <citation type="submission" date="2025-09" db="UniProtKB">
        <authorList>
            <consortium name="Ensembl"/>
        </authorList>
    </citation>
    <scope>IDENTIFICATION</scope>
</reference>
<sequence length="266" mass="30245">MDHSDVVYLVVWLNIRLCLPITVLVIALCCMVRLENNPFIIYLNLLVSNLIQFGCMIIWMAKNDELSILSLTLYYCSVMASLGFRICIILERYAVIFPAQLQGIRQPKSSVLISFIVWGICLAPVAFLYDYVLSIFVFVVFVLAILSIPIMVFCLARTLSSLPAAASVPTEEKRRVVGVLVLLFISYTEMIVSTDVWSVLMNRRFLSYMSDFNVIVYSFLLNPFVDLILFVFMCKGPIDKLLAYLSSCSMKNCADKVKEENQEEKS</sequence>
<dbReference type="Ensembl" id="ENSCVAT00000031887.1">
    <property type="protein sequence ID" value="ENSCVAP00000016354.1"/>
    <property type="gene ID" value="ENSCVAG00000019282.1"/>
</dbReference>
<dbReference type="GeneTree" id="ENSGT01110000267729"/>
<dbReference type="GO" id="GO:0007200">
    <property type="term" value="P:phospholipase C-activating G protein-coupled receptor signaling pathway"/>
    <property type="evidence" value="ECO:0007669"/>
    <property type="project" value="TreeGrafter"/>
</dbReference>
<name>A0A3Q2DCS6_CYPVA</name>
<evidence type="ECO:0000313" key="7">
    <source>
        <dbReference type="Ensembl" id="ENSCVAP00000016354.1"/>
    </source>
</evidence>